<evidence type="ECO:0000256" key="13">
    <source>
        <dbReference type="ARBA" id="ARBA00023136"/>
    </source>
</evidence>
<dbReference type="KEGG" id="pnp:IJ22_15100"/>
<dbReference type="STRING" id="162209.IJ22_15100"/>
<dbReference type="InterPro" id="IPR029016">
    <property type="entry name" value="GAF-like_dom_sf"/>
</dbReference>
<evidence type="ECO:0000259" key="14">
    <source>
        <dbReference type="Pfam" id="PF02518"/>
    </source>
</evidence>
<evidence type="ECO:0000256" key="9">
    <source>
        <dbReference type="ARBA" id="ARBA00022777"/>
    </source>
</evidence>
<evidence type="ECO:0000313" key="17">
    <source>
        <dbReference type="EMBL" id="ALS21886.1"/>
    </source>
</evidence>
<evidence type="ECO:0000259" key="15">
    <source>
        <dbReference type="Pfam" id="PF06580"/>
    </source>
</evidence>
<dbReference type="InterPro" id="IPR011620">
    <property type="entry name" value="Sig_transdc_His_kinase_LytS_TM"/>
</dbReference>
<dbReference type="Gene3D" id="3.30.450.40">
    <property type="match status" value="1"/>
</dbReference>
<keyword evidence="12" id="KW-0902">Two-component regulatory system</keyword>
<dbReference type="Pfam" id="PF06580">
    <property type="entry name" value="His_kinase"/>
    <property type="match status" value="1"/>
</dbReference>
<dbReference type="PATRIC" id="fig|162209.4.peg.1600"/>
<accession>A0A0U2W620</accession>
<reference evidence="17 18" key="2">
    <citation type="journal article" date="2016" name="Genome Announc.">
        <title>Complete Genome Sequences of Two Interactive Moderate Thermophiles, Paenibacillus napthalenovorans 32O-Y and Paenibacillus sp. 32O-W.</title>
        <authorList>
            <person name="Butler R.R.III."/>
            <person name="Wang J."/>
            <person name="Stark B.C."/>
            <person name="Pombert J.F."/>
        </authorList>
    </citation>
    <scope>NUCLEOTIDE SEQUENCE [LARGE SCALE GENOMIC DNA]</scope>
    <source>
        <strain evidence="17 18">32O-Y</strain>
    </source>
</reference>
<sequence>MWELLRQLAENMAMIVTIAFLLTRIKSFHLIFQKGLNQQSKVIIFATFALFGIVSHYIGIHIMTDHLALTAWNWGTSNGHSSIANTSPVATIMGGLLGGPVIGLGIALVIGGYRFLYGGFADWATLGSFLILGLLAGWAGAYLKRKGKVTPLSALWVALFLELIHMAILLFLPEPDILAFQLVRLIAIPMIVINSLGVWIFAQILETVLKEDAKARAFETHKALFIADKTLPYFRQGLHASSCREAAKIIHRQSGADAIGITNRLEIIAYVGGGEEELYVSQRMHQSLIRNALVSGQRVVFKRRNKQEEQTFPFAMVIVLPLVVSGEPIAALLLYYRKAHSMSAAEEELAEGLSKLFSTQLELGEVERQKKLLADAEIKALQAQVNPHFLFNSINTLVSICRTDAMLARKLLLDLGTFFRSNLQGARQLFIPLSKELEHVQAYLALEQARFPGRYRLNIQVEPGLEETLIPPFTLQPLVENSISHGFAGRRKGGMVNIQVYNDQGHVVIEVKDNGKGMDKERLNLLGKKAVDSHKGTGTALHNIHERLHGLYGANVSMKISSEKDKGTQIELRFLRTDGGEYGDAESLLDRGRAIC</sequence>
<dbReference type="EMBL" id="CP013652">
    <property type="protein sequence ID" value="ALS21886.1"/>
    <property type="molecule type" value="Genomic_DNA"/>
</dbReference>
<comment type="catalytic activity">
    <reaction evidence="1">
        <text>ATP + protein L-histidine = ADP + protein N-phospho-L-histidine.</text>
        <dbReference type="EC" id="2.7.13.3"/>
    </reaction>
</comment>
<dbReference type="InterPro" id="IPR010559">
    <property type="entry name" value="Sig_transdc_His_kin_internal"/>
</dbReference>
<evidence type="ECO:0000256" key="6">
    <source>
        <dbReference type="ARBA" id="ARBA00022679"/>
    </source>
</evidence>
<keyword evidence="18" id="KW-1185">Reference proteome</keyword>
<feature type="domain" description="Histidine kinase/HSP90-like ATPase" evidence="14">
    <location>
        <begin position="475"/>
        <end position="574"/>
    </location>
</feature>
<evidence type="ECO:0000259" key="16">
    <source>
        <dbReference type="Pfam" id="PF07694"/>
    </source>
</evidence>
<dbReference type="GO" id="GO:0005524">
    <property type="term" value="F:ATP binding"/>
    <property type="evidence" value="ECO:0007669"/>
    <property type="project" value="UniProtKB-KW"/>
</dbReference>
<feature type="domain" description="Signal transduction histidine kinase 5TM receptor LytS transmembrane region" evidence="16">
    <location>
        <begin position="27"/>
        <end position="207"/>
    </location>
</feature>
<keyword evidence="5" id="KW-0597">Phosphoprotein</keyword>
<evidence type="ECO:0000256" key="1">
    <source>
        <dbReference type="ARBA" id="ARBA00000085"/>
    </source>
</evidence>
<dbReference type="GO" id="GO:0071555">
    <property type="term" value="P:cell wall organization"/>
    <property type="evidence" value="ECO:0007669"/>
    <property type="project" value="InterPro"/>
</dbReference>
<dbReference type="Pfam" id="PF07694">
    <property type="entry name" value="5TM-5TMR_LYT"/>
    <property type="match status" value="1"/>
</dbReference>
<organism evidence="17 18">
    <name type="scientific">Paenibacillus naphthalenovorans</name>
    <dbReference type="NCBI Taxonomy" id="162209"/>
    <lineage>
        <taxon>Bacteria</taxon>
        <taxon>Bacillati</taxon>
        <taxon>Bacillota</taxon>
        <taxon>Bacilli</taxon>
        <taxon>Bacillales</taxon>
        <taxon>Paenibacillaceae</taxon>
        <taxon>Paenibacillus</taxon>
    </lineage>
</organism>
<reference evidence="18" key="1">
    <citation type="submission" date="2015-12" db="EMBL/GenBank/DDBJ databases">
        <title>Complete genome sequences of two moderately thermophilic Paenibacillus species.</title>
        <authorList>
            <person name="Butler R.III."/>
            <person name="Wang J."/>
            <person name="Stark B.C."/>
            <person name="Pombert J.-F."/>
        </authorList>
    </citation>
    <scope>NUCLEOTIDE SEQUENCE [LARGE SCALE GENOMIC DNA]</scope>
    <source>
        <strain evidence="18">32O-Y</strain>
    </source>
</reference>
<evidence type="ECO:0000256" key="7">
    <source>
        <dbReference type="ARBA" id="ARBA00022692"/>
    </source>
</evidence>
<dbReference type="Proteomes" id="UP000061660">
    <property type="component" value="Chromosome"/>
</dbReference>
<dbReference type="GO" id="GO:0005886">
    <property type="term" value="C:plasma membrane"/>
    <property type="evidence" value="ECO:0007669"/>
    <property type="project" value="UniProtKB-SubCell"/>
</dbReference>
<evidence type="ECO:0000256" key="2">
    <source>
        <dbReference type="ARBA" id="ARBA00004651"/>
    </source>
</evidence>
<dbReference type="RefSeq" id="WP_062408256.1">
    <property type="nucleotide sequence ID" value="NZ_BJCS01000003.1"/>
</dbReference>
<keyword evidence="4" id="KW-1003">Cell membrane</keyword>
<keyword evidence="10" id="KW-0067">ATP-binding</keyword>
<dbReference type="EC" id="2.7.13.3" evidence="3"/>
<keyword evidence="6" id="KW-0808">Transferase</keyword>
<dbReference type="PANTHER" id="PTHR34220:SF7">
    <property type="entry name" value="SENSOR HISTIDINE KINASE YPDA"/>
    <property type="match status" value="1"/>
</dbReference>
<dbReference type="InterPro" id="IPR036890">
    <property type="entry name" value="HATPase_C_sf"/>
</dbReference>
<evidence type="ECO:0000256" key="8">
    <source>
        <dbReference type="ARBA" id="ARBA00022741"/>
    </source>
</evidence>
<dbReference type="AlphaFoldDB" id="A0A0U2W620"/>
<feature type="domain" description="Signal transduction histidine kinase internal region" evidence="15">
    <location>
        <begin position="376"/>
        <end position="454"/>
    </location>
</feature>
<dbReference type="SUPFAM" id="SSF55781">
    <property type="entry name" value="GAF domain-like"/>
    <property type="match status" value="1"/>
</dbReference>
<proteinExistence type="predicted"/>
<evidence type="ECO:0000256" key="4">
    <source>
        <dbReference type="ARBA" id="ARBA00022475"/>
    </source>
</evidence>
<keyword evidence="8" id="KW-0547">Nucleotide-binding</keyword>
<dbReference type="SUPFAM" id="SSF55874">
    <property type="entry name" value="ATPase domain of HSP90 chaperone/DNA topoisomerase II/histidine kinase"/>
    <property type="match status" value="1"/>
</dbReference>
<evidence type="ECO:0000313" key="18">
    <source>
        <dbReference type="Proteomes" id="UP000061660"/>
    </source>
</evidence>
<evidence type="ECO:0000256" key="10">
    <source>
        <dbReference type="ARBA" id="ARBA00022840"/>
    </source>
</evidence>
<evidence type="ECO:0000256" key="5">
    <source>
        <dbReference type="ARBA" id="ARBA00022553"/>
    </source>
</evidence>
<keyword evidence="13" id="KW-0472">Membrane</keyword>
<dbReference type="GO" id="GO:0000155">
    <property type="term" value="F:phosphorelay sensor kinase activity"/>
    <property type="evidence" value="ECO:0007669"/>
    <property type="project" value="InterPro"/>
</dbReference>
<protein>
    <recommendedName>
        <fullName evidence="3">histidine kinase</fullName>
        <ecNumber evidence="3">2.7.13.3</ecNumber>
    </recommendedName>
</protein>
<dbReference type="OrthoDB" id="9776552at2"/>
<name>A0A0U2W620_9BACL</name>
<evidence type="ECO:0000256" key="12">
    <source>
        <dbReference type="ARBA" id="ARBA00023012"/>
    </source>
</evidence>
<keyword evidence="7" id="KW-0812">Transmembrane</keyword>
<dbReference type="Gene3D" id="3.30.565.10">
    <property type="entry name" value="Histidine kinase-like ATPase, C-terminal domain"/>
    <property type="match status" value="1"/>
</dbReference>
<dbReference type="InterPro" id="IPR003594">
    <property type="entry name" value="HATPase_dom"/>
</dbReference>
<comment type="subcellular location">
    <subcellularLocation>
        <location evidence="2">Cell membrane</location>
        <topology evidence="2">Multi-pass membrane protein</topology>
    </subcellularLocation>
</comment>
<dbReference type="Pfam" id="PF02518">
    <property type="entry name" value="HATPase_c"/>
    <property type="match status" value="1"/>
</dbReference>
<gene>
    <name evidence="17" type="ORF">IJ22_15100</name>
</gene>
<dbReference type="PANTHER" id="PTHR34220">
    <property type="entry name" value="SENSOR HISTIDINE KINASE YPDA"/>
    <property type="match status" value="1"/>
</dbReference>
<keyword evidence="11" id="KW-1133">Transmembrane helix</keyword>
<evidence type="ECO:0000256" key="11">
    <source>
        <dbReference type="ARBA" id="ARBA00022989"/>
    </source>
</evidence>
<dbReference type="InterPro" id="IPR050640">
    <property type="entry name" value="Bact_2-comp_sensor_kinase"/>
</dbReference>
<keyword evidence="9 17" id="KW-0418">Kinase</keyword>
<evidence type="ECO:0000256" key="3">
    <source>
        <dbReference type="ARBA" id="ARBA00012438"/>
    </source>
</evidence>